<evidence type="ECO:0000256" key="4">
    <source>
        <dbReference type="ARBA" id="ARBA00023136"/>
    </source>
</evidence>
<keyword evidence="4 6" id="KW-0472">Membrane</keyword>
<keyword evidence="2 6" id="KW-0812">Transmembrane</keyword>
<name>A0A2K3DLD1_CHLRE</name>
<evidence type="ECO:0000256" key="2">
    <source>
        <dbReference type="ARBA" id="ARBA00022692"/>
    </source>
</evidence>
<feature type="transmembrane region" description="Helical" evidence="6">
    <location>
        <begin position="634"/>
        <end position="655"/>
    </location>
</feature>
<evidence type="ECO:0000313" key="8">
    <source>
        <dbReference type="Proteomes" id="UP000006906"/>
    </source>
</evidence>
<organism evidence="7 8">
    <name type="scientific">Chlamydomonas reinhardtii</name>
    <name type="common">Chlamydomonas smithii</name>
    <dbReference type="NCBI Taxonomy" id="3055"/>
    <lineage>
        <taxon>Eukaryota</taxon>
        <taxon>Viridiplantae</taxon>
        <taxon>Chlorophyta</taxon>
        <taxon>core chlorophytes</taxon>
        <taxon>Chlorophyceae</taxon>
        <taxon>CS clade</taxon>
        <taxon>Chlamydomonadales</taxon>
        <taxon>Chlamydomonadaceae</taxon>
        <taxon>Chlamydomonas</taxon>
    </lineage>
</organism>
<evidence type="ECO:0000256" key="6">
    <source>
        <dbReference type="SAM" id="Phobius"/>
    </source>
</evidence>
<evidence type="ECO:0008006" key="9">
    <source>
        <dbReference type="Google" id="ProtNLM"/>
    </source>
</evidence>
<feature type="region of interest" description="Disordered" evidence="5">
    <location>
        <begin position="725"/>
        <end position="759"/>
    </location>
</feature>
<feature type="transmembrane region" description="Helical" evidence="6">
    <location>
        <begin position="927"/>
        <end position="946"/>
    </location>
</feature>
<keyword evidence="8" id="KW-1185">Reference proteome</keyword>
<evidence type="ECO:0000256" key="1">
    <source>
        <dbReference type="ARBA" id="ARBA00004141"/>
    </source>
</evidence>
<reference evidence="7 8" key="1">
    <citation type="journal article" date="2007" name="Science">
        <title>The Chlamydomonas genome reveals the evolution of key animal and plant functions.</title>
        <authorList>
            <person name="Merchant S.S."/>
            <person name="Prochnik S.E."/>
            <person name="Vallon O."/>
            <person name="Harris E.H."/>
            <person name="Karpowicz S.J."/>
            <person name="Witman G.B."/>
            <person name="Terry A."/>
            <person name="Salamov A."/>
            <person name="Fritz-Laylin L.K."/>
            <person name="Marechal-Drouard L."/>
            <person name="Marshall W.F."/>
            <person name="Qu L.H."/>
            <person name="Nelson D.R."/>
            <person name="Sanderfoot A.A."/>
            <person name="Spalding M.H."/>
            <person name="Kapitonov V.V."/>
            <person name="Ren Q."/>
            <person name="Ferris P."/>
            <person name="Lindquist E."/>
            <person name="Shapiro H."/>
            <person name="Lucas S.M."/>
            <person name="Grimwood J."/>
            <person name="Schmutz J."/>
            <person name="Cardol P."/>
            <person name="Cerutti H."/>
            <person name="Chanfreau G."/>
            <person name="Chen C.L."/>
            <person name="Cognat V."/>
            <person name="Croft M.T."/>
            <person name="Dent R."/>
            <person name="Dutcher S."/>
            <person name="Fernandez E."/>
            <person name="Fukuzawa H."/>
            <person name="Gonzalez-Ballester D."/>
            <person name="Gonzalez-Halphen D."/>
            <person name="Hallmann A."/>
            <person name="Hanikenne M."/>
            <person name="Hippler M."/>
            <person name="Inwood W."/>
            <person name="Jabbari K."/>
            <person name="Kalanon M."/>
            <person name="Kuras R."/>
            <person name="Lefebvre P.A."/>
            <person name="Lemaire S.D."/>
            <person name="Lobanov A.V."/>
            <person name="Lohr M."/>
            <person name="Manuell A."/>
            <person name="Meier I."/>
            <person name="Mets L."/>
            <person name="Mittag M."/>
            <person name="Mittelmeier T."/>
            <person name="Moroney J.V."/>
            <person name="Moseley J."/>
            <person name="Napoli C."/>
            <person name="Nedelcu A.M."/>
            <person name="Niyogi K."/>
            <person name="Novoselov S.V."/>
            <person name="Paulsen I.T."/>
            <person name="Pazour G."/>
            <person name="Purton S."/>
            <person name="Ral J.P."/>
            <person name="Riano-Pachon D.M."/>
            <person name="Riekhof W."/>
            <person name="Rymarquis L."/>
            <person name="Schroda M."/>
            <person name="Stern D."/>
            <person name="Umen J."/>
            <person name="Willows R."/>
            <person name="Wilson N."/>
            <person name="Zimmer S.L."/>
            <person name="Allmer J."/>
            <person name="Balk J."/>
            <person name="Bisova K."/>
            <person name="Chen C.J."/>
            <person name="Elias M."/>
            <person name="Gendler K."/>
            <person name="Hauser C."/>
            <person name="Lamb M.R."/>
            <person name="Ledford H."/>
            <person name="Long J.C."/>
            <person name="Minagawa J."/>
            <person name="Page M.D."/>
            <person name="Pan J."/>
            <person name="Pootakham W."/>
            <person name="Roje S."/>
            <person name="Rose A."/>
            <person name="Stahlberg E."/>
            <person name="Terauchi A.M."/>
            <person name="Yang P."/>
            <person name="Ball S."/>
            <person name="Bowler C."/>
            <person name="Dieckmann C.L."/>
            <person name="Gladyshev V.N."/>
            <person name="Green P."/>
            <person name="Jorgensen R."/>
            <person name="Mayfield S."/>
            <person name="Mueller-Roeber B."/>
            <person name="Rajamani S."/>
            <person name="Sayre R.T."/>
            <person name="Brokstein P."/>
            <person name="Dubchak I."/>
            <person name="Goodstein D."/>
            <person name="Hornick L."/>
            <person name="Huang Y.W."/>
            <person name="Jhaveri J."/>
            <person name="Luo Y."/>
            <person name="Martinez D."/>
            <person name="Ngau W.C."/>
            <person name="Otillar B."/>
            <person name="Poliakov A."/>
            <person name="Porter A."/>
            <person name="Szajkowski L."/>
            <person name="Werner G."/>
            <person name="Zhou K."/>
            <person name="Grigoriev I.V."/>
            <person name="Rokhsar D.S."/>
            <person name="Grossman A.R."/>
        </authorList>
    </citation>
    <scope>NUCLEOTIDE SEQUENCE [LARGE SCALE GENOMIC DNA]</scope>
    <source>
        <strain evidence="8">CC-503</strain>
    </source>
</reference>
<dbReference type="STRING" id="3055.A0A2K3DLD1"/>
<keyword evidence="3 6" id="KW-1133">Transmembrane helix</keyword>
<protein>
    <recommendedName>
        <fullName evidence="9">Zinc-nutrition responsive transporter</fullName>
    </recommendedName>
</protein>
<feature type="compositionally biased region" description="Low complexity" evidence="5">
    <location>
        <begin position="746"/>
        <end position="759"/>
    </location>
</feature>
<gene>
    <name evidence="7" type="ORF">CHLRE_07g351950v5</name>
</gene>
<feature type="region of interest" description="Disordered" evidence="5">
    <location>
        <begin position="189"/>
        <end position="216"/>
    </location>
</feature>
<dbReference type="Pfam" id="PF02535">
    <property type="entry name" value="Zip"/>
    <property type="match status" value="1"/>
</dbReference>
<dbReference type="GeneID" id="5718192"/>
<dbReference type="InterPro" id="IPR003689">
    <property type="entry name" value="ZIP"/>
</dbReference>
<sequence>MTAPEACYDIADVPTCFAAAPRCFYEDHDSHGHCMPDWQFVRKSWSWPAPLAAAAEQVSFLCNPESYWLDSHESRPARLSEAACRATATAVATATTPAGRFSLNPTQWARMLAAASSAGIINVTDVFLITPPVAAPFPPPAPPAAPPRSNPAAGAVVPQPPPLPLPVPAVSSCPPPPVCPVCALAAAPSSGSADSGGQQNPQVVDSGLPRNGSEAPSATVTLVAPTCQLLLSSSQCAPTLMGLAAAVLAAVSPPQSSTPPGTAQPPSQQQSPAVSLAAARAMHGSLSAPGRTLLLAASEALTCASGASSTSVSAAATATDSCSDSALTASPVAQEALVAMFAPACAALGERACTSRPGCVLQAHGDHFDCVRSASYAADYLLLPPPATAGASAAAATQTAVAGNSSGAAALAAAVQSIARQCRASLPTCGQQQLLNATLTPQSLGVFTAVATGRLPGVTAGAGEGTSSPAAAPQPRSSVPGGLSADEGHSDDHDHDHEEDGHHEEEEEDMQLVKSLRIAGVFVVLAAGILGCCLPWTLMGWLQLRPLLLASVRAVSAGCILSLALVHVSMHAVSEMEGLVGGDGGGHDGHDHRRRHLRSRSLLASQLLVEFEDYGGGGHEEHEGGGGGRHHHPFPIGMCVVVFGFLLMAMLENVAHAIAERHFAKVAKASAPLALASSAAVVTVAATSAASGKYAGANAATCTSGTSAGTAAVGAFDVRLQVLTPPHPHHTDEDSGSLKCCNEDNTPAATTTTASPTSGAVAATPTVRQARSVTTAFMFELGCMAHSVIIGLALGTSTTVADCRALLVALSLHQFFEGFCLAAVLLGVGVRHWRMAVMVLSYAIMCPLGIAVGIAIVDTYDAESVTSRAVTGTINGVSGGLLLYLAAGMVISDFGPHSTCGASGAGSGTSGGEGCLVGRPWAAWERAVLFALLFASTAAFSVLALWA</sequence>
<comment type="subcellular location">
    <subcellularLocation>
        <location evidence="1">Membrane</location>
        <topology evidence="1">Multi-pass membrane protein</topology>
    </subcellularLocation>
</comment>
<dbReference type="PANTHER" id="PTHR11040">
    <property type="entry name" value="ZINC/IRON TRANSPORTER"/>
    <property type="match status" value="1"/>
</dbReference>
<dbReference type="Gramene" id="PNW81342">
    <property type="protein sequence ID" value="PNW81342"/>
    <property type="gene ID" value="CHLRE_07g351950v5"/>
</dbReference>
<feature type="transmembrane region" description="Helical" evidence="6">
    <location>
        <begin position="806"/>
        <end position="828"/>
    </location>
</feature>
<accession>A0A2K3DLD1</accession>
<proteinExistence type="predicted"/>
<dbReference type="OrthoDB" id="448280at2759"/>
<dbReference type="Proteomes" id="UP000006906">
    <property type="component" value="Chromosome 7"/>
</dbReference>
<feature type="region of interest" description="Disordered" evidence="5">
    <location>
        <begin position="458"/>
        <end position="510"/>
    </location>
</feature>
<dbReference type="EMBL" id="CM008968">
    <property type="protein sequence ID" value="PNW81342.1"/>
    <property type="molecule type" value="Genomic_DNA"/>
</dbReference>
<dbReference type="AlphaFoldDB" id="A0A2K3DLD1"/>
<feature type="transmembrane region" description="Helical" evidence="6">
    <location>
        <begin position="835"/>
        <end position="857"/>
    </location>
</feature>
<dbReference type="GO" id="GO:0005385">
    <property type="term" value="F:zinc ion transmembrane transporter activity"/>
    <property type="evidence" value="ECO:0000318"/>
    <property type="project" value="GO_Central"/>
</dbReference>
<feature type="transmembrane region" description="Helical" evidence="6">
    <location>
        <begin position="869"/>
        <end position="887"/>
    </location>
</feature>
<feature type="compositionally biased region" description="Low complexity" evidence="5">
    <location>
        <begin position="467"/>
        <end position="480"/>
    </location>
</feature>
<feature type="transmembrane region" description="Helical" evidence="6">
    <location>
        <begin position="776"/>
        <end position="794"/>
    </location>
</feature>
<feature type="transmembrane region" description="Helical" evidence="6">
    <location>
        <begin position="518"/>
        <end position="542"/>
    </location>
</feature>
<dbReference type="RefSeq" id="XP_042923144.1">
    <property type="nucleotide sequence ID" value="XM_043064576.1"/>
</dbReference>
<dbReference type="PANTHER" id="PTHR11040:SF44">
    <property type="entry name" value="PROTEIN ZNTC-RELATED"/>
    <property type="match status" value="1"/>
</dbReference>
<dbReference type="GO" id="GO:0005886">
    <property type="term" value="C:plasma membrane"/>
    <property type="evidence" value="ECO:0000318"/>
    <property type="project" value="GO_Central"/>
</dbReference>
<dbReference type="InParanoid" id="A0A2K3DLD1"/>
<feature type="compositionally biased region" description="Basic and acidic residues" evidence="5">
    <location>
        <begin position="486"/>
        <end position="504"/>
    </location>
</feature>
<dbReference type="OMA" id="DSHESRP"/>
<evidence type="ECO:0000313" key="7">
    <source>
        <dbReference type="EMBL" id="PNW81342.1"/>
    </source>
</evidence>
<evidence type="ECO:0000256" key="5">
    <source>
        <dbReference type="SAM" id="MobiDB-lite"/>
    </source>
</evidence>
<feature type="transmembrane region" description="Helical" evidence="6">
    <location>
        <begin position="554"/>
        <end position="573"/>
    </location>
</feature>
<dbReference type="GO" id="GO:0071577">
    <property type="term" value="P:zinc ion transmembrane transport"/>
    <property type="evidence" value="ECO:0000318"/>
    <property type="project" value="GO_Central"/>
</dbReference>
<feature type="region of interest" description="Disordered" evidence="5">
    <location>
        <begin position="252"/>
        <end position="271"/>
    </location>
</feature>
<evidence type="ECO:0000256" key="3">
    <source>
        <dbReference type="ARBA" id="ARBA00022989"/>
    </source>
</evidence>
<dbReference type="KEGG" id="cre:CHLRE_07g351950v5"/>